<comment type="caution">
    <text evidence="3">The sequence shown here is derived from an EMBL/GenBank/DDBJ whole genome shotgun (WGS) entry which is preliminary data.</text>
</comment>
<name>A0AAV5UJM8_9BILA</name>
<evidence type="ECO:0000313" key="3">
    <source>
        <dbReference type="EMBL" id="GMT06918.1"/>
    </source>
</evidence>
<feature type="non-terminal residue" evidence="3">
    <location>
        <position position="1"/>
    </location>
</feature>
<feature type="non-terminal residue" evidence="3">
    <location>
        <position position="180"/>
    </location>
</feature>
<dbReference type="PANTHER" id="PTHR18945">
    <property type="entry name" value="NEUROTRANSMITTER GATED ION CHANNEL"/>
    <property type="match status" value="1"/>
</dbReference>
<keyword evidence="4" id="KW-1185">Reference proteome</keyword>
<feature type="transmembrane region" description="Helical" evidence="2">
    <location>
        <begin position="77"/>
        <end position="98"/>
    </location>
</feature>
<dbReference type="InterPro" id="IPR006201">
    <property type="entry name" value="Neur_channel"/>
</dbReference>
<evidence type="ECO:0008006" key="5">
    <source>
        <dbReference type="Google" id="ProtNLM"/>
    </source>
</evidence>
<dbReference type="Gene3D" id="2.70.170.10">
    <property type="entry name" value="Neurotransmitter-gated ion-channel ligand-binding domain"/>
    <property type="match status" value="1"/>
</dbReference>
<organism evidence="3 4">
    <name type="scientific">Pristionchus entomophagus</name>
    <dbReference type="NCBI Taxonomy" id="358040"/>
    <lineage>
        <taxon>Eukaryota</taxon>
        <taxon>Metazoa</taxon>
        <taxon>Ecdysozoa</taxon>
        <taxon>Nematoda</taxon>
        <taxon>Chromadorea</taxon>
        <taxon>Rhabditida</taxon>
        <taxon>Rhabditina</taxon>
        <taxon>Diplogasteromorpha</taxon>
        <taxon>Diplogasteroidea</taxon>
        <taxon>Neodiplogasteridae</taxon>
        <taxon>Pristionchus</taxon>
    </lineage>
</organism>
<dbReference type="GO" id="GO:0004888">
    <property type="term" value="F:transmembrane signaling receptor activity"/>
    <property type="evidence" value="ECO:0007669"/>
    <property type="project" value="InterPro"/>
</dbReference>
<accession>A0AAV5UJM8</accession>
<dbReference type="AlphaFoldDB" id="A0AAV5UJM8"/>
<gene>
    <name evidence="3" type="ORF">PENTCL1PPCAC_29092</name>
</gene>
<reference evidence="3" key="1">
    <citation type="submission" date="2023-10" db="EMBL/GenBank/DDBJ databases">
        <title>Genome assembly of Pristionchus species.</title>
        <authorList>
            <person name="Yoshida K."/>
            <person name="Sommer R.J."/>
        </authorList>
    </citation>
    <scope>NUCLEOTIDE SEQUENCE</scope>
    <source>
        <strain evidence="3">RS0144</strain>
    </source>
</reference>
<evidence type="ECO:0000313" key="4">
    <source>
        <dbReference type="Proteomes" id="UP001432027"/>
    </source>
</evidence>
<keyword evidence="2" id="KW-0472">Membrane</keyword>
<protein>
    <recommendedName>
        <fullName evidence="5">Transmembrane ion channel</fullName>
    </recommendedName>
</protein>
<feature type="transmembrane region" description="Helical" evidence="2">
    <location>
        <begin position="110"/>
        <end position="129"/>
    </location>
</feature>
<dbReference type="SUPFAM" id="SSF63712">
    <property type="entry name" value="Nicotinic receptor ligand binding domain-like"/>
    <property type="match status" value="1"/>
</dbReference>
<feature type="transmembrane region" description="Helical" evidence="2">
    <location>
        <begin position="141"/>
        <end position="162"/>
    </location>
</feature>
<evidence type="ECO:0000256" key="2">
    <source>
        <dbReference type="SAM" id="Phobius"/>
    </source>
</evidence>
<proteinExistence type="predicted"/>
<dbReference type="SUPFAM" id="SSF90112">
    <property type="entry name" value="Neurotransmitter-gated ion-channel transmembrane pore"/>
    <property type="match status" value="1"/>
</dbReference>
<keyword evidence="2" id="KW-0812">Transmembrane</keyword>
<keyword evidence="2" id="KW-1133">Transmembrane helix</keyword>
<sequence length="180" mass="20328">FDAFPFDRQDCLLCFALDGFIGSSVNFKDTPPDHRELRGNSEWDFVGNLSVEKAKEESDGLQTCMVMYNFLLARRPFFWVFLIVVPSCLLCIIALLGIFFTDSQGIVKNAVSIGLTIMTSLMLLVTILADSLAKTNNLPGLGWFVLHDIVIVCVSVVAILFVDHTRTFAIERMRKRRKEE</sequence>
<dbReference type="InterPro" id="IPR038050">
    <property type="entry name" value="Neuro_actylchol_rec"/>
</dbReference>
<dbReference type="InterPro" id="IPR036734">
    <property type="entry name" value="Neur_chan_lig-bd_sf"/>
</dbReference>
<dbReference type="GO" id="GO:0016020">
    <property type="term" value="C:membrane"/>
    <property type="evidence" value="ECO:0007669"/>
    <property type="project" value="UniProtKB-SubCell"/>
</dbReference>
<dbReference type="Proteomes" id="UP001432027">
    <property type="component" value="Unassembled WGS sequence"/>
</dbReference>
<comment type="subcellular location">
    <subcellularLocation>
        <location evidence="1">Membrane</location>
        <topology evidence="1">Multi-pass membrane protein</topology>
    </subcellularLocation>
</comment>
<dbReference type="InterPro" id="IPR036719">
    <property type="entry name" value="Neuro-gated_channel_TM_sf"/>
</dbReference>
<dbReference type="Gene3D" id="1.20.58.390">
    <property type="entry name" value="Neurotransmitter-gated ion-channel transmembrane domain"/>
    <property type="match status" value="1"/>
</dbReference>
<dbReference type="EMBL" id="BTSX01000006">
    <property type="protein sequence ID" value="GMT06918.1"/>
    <property type="molecule type" value="Genomic_DNA"/>
</dbReference>
<dbReference type="GO" id="GO:0005230">
    <property type="term" value="F:extracellular ligand-gated monoatomic ion channel activity"/>
    <property type="evidence" value="ECO:0007669"/>
    <property type="project" value="InterPro"/>
</dbReference>
<evidence type="ECO:0000256" key="1">
    <source>
        <dbReference type="ARBA" id="ARBA00004141"/>
    </source>
</evidence>